<gene>
    <name evidence="11" type="primary">pyrG</name>
    <name evidence="14" type="ORF">F6S87_01150</name>
</gene>
<feature type="binding site" evidence="11">
    <location>
        <position position="235"/>
    </location>
    <ligand>
        <name>CTP</name>
        <dbReference type="ChEBI" id="CHEBI:37563"/>
        <note>allosteric inhibitor</note>
    </ligand>
</feature>
<evidence type="ECO:0000256" key="7">
    <source>
        <dbReference type="ARBA" id="ARBA00022842"/>
    </source>
</evidence>
<feature type="binding site" evidence="11">
    <location>
        <position position="478"/>
    </location>
    <ligand>
        <name>L-glutamine</name>
        <dbReference type="ChEBI" id="CHEBI:58359"/>
    </ligand>
</feature>
<accession>A0A6I5NCQ7</accession>
<dbReference type="Proteomes" id="UP000469292">
    <property type="component" value="Unassembled WGS sequence"/>
</dbReference>
<dbReference type="GO" id="GO:0005524">
    <property type="term" value="F:ATP binding"/>
    <property type="evidence" value="ECO:0007669"/>
    <property type="project" value="UniProtKB-KW"/>
</dbReference>
<evidence type="ECO:0000256" key="10">
    <source>
        <dbReference type="ARBA" id="ARBA00047781"/>
    </source>
</evidence>
<evidence type="ECO:0000259" key="12">
    <source>
        <dbReference type="Pfam" id="PF00117"/>
    </source>
</evidence>
<evidence type="ECO:0000256" key="9">
    <source>
        <dbReference type="ARBA" id="ARBA00022975"/>
    </source>
</evidence>
<comment type="caution">
    <text evidence="14">The sequence shown here is derived from an EMBL/GenBank/DDBJ whole genome shotgun (WGS) entry which is preliminary data.</text>
</comment>
<feature type="binding site" evidence="11">
    <location>
        <position position="83"/>
    </location>
    <ligand>
        <name>Mg(2+)</name>
        <dbReference type="ChEBI" id="CHEBI:18420"/>
    </ligand>
</feature>
<name>A0A6I5NCQ7_9BIFI</name>
<feature type="binding site" evidence="11">
    <location>
        <position position="417"/>
    </location>
    <ligand>
        <name>L-glutamine</name>
        <dbReference type="ChEBI" id="CHEBI:58359"/>
    </ligand>
</feature>
<feature type="binding site" evidence="11">
    <location>
        <position position="25"/>
    </location>
    <ligand>
        <name>UTP</name>
        <dbReference type="ChEBI" id="CHEBI:46398"/>
    </ligand>
</feature>
<dbReference type="PANTHER" id="PTHR11550">
    <property type="entry name" value="CTP SYNTHASE"/>
    <property type="match status" value="1"/>
</dbReference>
<comment type="function">
    <text evidence="11">Catalyzes the ATP-dependent amination of UTP to CTP with either L-glutamine or ammonia as the source of nitrogen. Regulates intracellular CTP levels through interactions with the four ribonucleotide triphosphates.</text>
</comment>
<dbReference type="CDD" id="cd03113">
    <property type="entry name" value="CTPS_N"/>
    <property type="match status" value="1"/>
</dbReference>
<organism evidence="14 15">
    <name type="scientific">Bifidobacterium choloepi</name>
    <dbReference type="NCBI Taxonomy" id="2614131"/>
    <lineage>
        <taxon>Bacteria</taxon>
        <taxon>Bacillati</taxon>
        <taxon>Actinomycetota</taxon>
        <taxon>Actinomycetes</taxon>
        <taxon>Bifidobacteriales</taxon>
        <taxon>Bifidobacteriaceae</taxon>
        <taxon>Bifidobacterium</taxon>
    </lineage>
</organism>
<dbReference type="Pfam" id="PF06418">
    <property type="entry name" value="CTP_synth_N"/>
    <property type="match status" value="1"/>
</dbReference>
<dbReference type="InterPro" id="IPR004468">
    <property type="entry name" value="CTP_synthase"/>
</dbReference>
<evidence type="ECO:0000256" key="2">
    <source>
        <dbReference type="ARBA" id="ARBA00007533"/>
    </source>
</evidence>
<dbReference type="InterPro" id="IPR017456">
    <property type="entry name" value="CTP_synthase_N"/>
</dbReference>
<evidence type="ECO:0000256" key="11">
    <source>
        <dbReference type="HAMAP-Rule" id="MF_01227"/>
    </source>
</evidence>
<dbReference type="Gene3D" id="3.40.50.300">
    <property type="entry name" value="P-loop containing nucleotide triphosphate hydrolases"/>
    <property type="match status" value="1"/>
</dbReference>
<comment type="similarity">
    <text evidence="2 11">Belongs to the CTP synthase family.</text>
</comment>
<keyword evidence="6 11" id="KW-0067">ATP-binding</keyword>
<comment type="catalytic activity">
    <reaction evidence="11">
        <text>UTP + NH4(+) + ATP = CTP + ADP + phosphate + 2 H(+)</text>
        <dbReference type="Rhea" id="RHEA:16597"/>
        <dbReference type="ChEBI" id="CHEBI:15378"/>
        <dbReference type="ChEBI" id="CHEBI:28938"/>
        <dbReference type="ChEBI" id="CHEBI:30616"/>
        <dbReference type="ChEBI" id="CHEBI:37563"/>
        <dbReference type="ChEBI" id="CHEBI:43474"/>
        <dbReference type="ChEBI" id="CHEBI:46398"/>
        <dbReference type="ChEBI" id="CHEBI:456216"/>
    </reaction>
</comment>
<dbReference type="CDD" id="cd01746">
    <property type="entry name" value="GATase1_CTP_Synthase"/>
    <property type="match status" value="1"/>
</dbReference>
<dbReference type="PROSITE" id="PS51273">
    <property type="entry name" value="GATASE_TYPE_1"/>
    <property type="match status" value="1"/>
</dbReference>
<comment type="activity regulation">
    <text evidence="11">Allosterically activated by GTP, when glutamine is the substrate; GTP has no effect on the reaction when ammonia is the substrate. The allosteric effector GTP functions by stabilizing the protein conformation that binds the tetrahedral intermediate(s) formed during glutamine hydrolysis. Inhibited by the product CTP, via allosteric rather than competitive inhibition.</text>
</comment>
<evidence type="ECO:0000259" key="13">
    <source>
        <dbReference type="Pfam" id="PF06418"/>
    </source>
</evidence>
<dbReference type="SUPFAM" id="SSF52317">
    <property type="entry name" value="Class I glutamine amidotransferase-like"/>
    <property type="match status" value="1"/>
</dbReference>
<dbReference type="InterPro" id="IPR027417">
    <property type="entry name" value="P-loop_NTPase"/>
</dbReference>
<feature type="binding site" evidence="11">
    <location>
        <position position="366"/>
    </location>
    <ligand>
        <name>L-glutamine</name>
        <dbReference type="ChEBI" id="CHEBI:58359"/>
    </ligand>
</feature>
<feature type="binding site" evidence="11">
    <location>
        <begin position="394"/>
        <end position="397"/>
    </location>
    <ligand>
        <name>L-glutamine</name>
        <dbReference type="ChEBI" id="CHEBI:58359"/>
    </ligand>
</feature>
<dbReference type="GO" id="GO:0019856">
    <property type="term" value="P:pyrimidine nucleobase biosynthetic process"/>
    <property type="evidence" value="ECO:0007669"/>
    <property type="project" value="TreeGrafter"/>
</dbReference>
<keyword evidence="5 11" id="KW-0547">Nucleotide-binding</keyword>
<feature type="active site" evidence="11">
    <location>
        <position position="527"/>
    </location>
</feature>
<keyword evidence="15" id="KW-1185">Reference proteome</keyword>
<feature type="binding site" evidence="11">
    <location>
        <begin position="199"/>
        <end position="204"/>
    </location>
    <ligand>
        <name>UTP</name>
        <dbReference type="ChEBI" id="CHEBI:46398"/>
    </ligand>
</feature>
<sequence length="560" mass="61769">MVRRTHGNSQEHVTKHIFVTGGVVSSLGKGLTASSLGRLLRSRGIRVLQQKLDPYINVDPGTMNPFQHGEVYVTEDGAETDLDIGHYERFLDVFLSQKANVTTGQIYQEVLRKERAGEYLGQCVQVIPHITNEIKSRMRAQAADDVDVIITEIGGTVGDIESQPFLEAAREVRRELGPENCMFVHVSLVPYIAAAHELKTKPTQHSVMMLRQLGITPDALVLRSDRPLGQSIKDKISLMCDVDSEGVVNCVDAPSIYDVPKILFDEGLDAYVVRELGFPFHDVDWDEWEDLLERVHHPKHEVNVAIVGKYIDLPDAYLSVTEAIKAGGFGNFAKVNVKWVAADLCETEEGAAAALDQVDGIVIPGGFGIRGIEGKIGALRFAREHKLPALGLCLGLQSMVIEYARDVLGIENAGSTEFEPDCPAPVIATMEEQKDIVAGKGDMGHTMRLGSYPAELEEGSIVAELYGTTHVTERHRHRYEVNVAYKDMLREGGLVISGQSPDGELTEFVELPREVHPFYVATQAHPEFKSRPTKPHPLFEGLVKASLDHQAARTSSRVED</sequence>
<dbReference type="EC" id="6.3.4.2" evidence="11"/>
<evidence type="ECO:0000256" key="4">
    <source>
        <dbReference type="ARBA" id="ARBA00022723"/>
    </source>
</evidence>
<dbReference type="HAMAP" id="MF_01227">
    <property type="entry name" value="PyrG"/>
    <property type="match status" value="1"/>
</dbReference>
<evidence type="ECO:0000256" key="6">
    <source>
        <dbReference type="ARBA" id="ARBA00022840"/>
    </source>
</evidence>
<dbReference type="UniPathway" id="UPA00159">
    <property type="reaction ID" value="UER00277"/>
</dbReference>
<dbReference type="FunFam" id="3.40.50.300:FF:000009">
    <property type="entry name" value="CTP synthase"/>
    <property type="match status" value="1"/>
</dbReference>
<dbReference type="Gene3D" id="3.40.50.880">
    <property type="match status" value="1"/>
</dbReference>
<dbReference type="InterPro" id="IPR029062">
    <property type="entry name" value="Class_I_gatase-like"/>
</dbReference>
<dbReference type="Pfam" id="PF00117">
    <property type="entry name" value="GATase"/>
    <property type="match status" value="1"/>
</dbReference>
<evidence type="ECO:0000256" key="5">
    <source>
        <dbReference type="ARBA" id="ARBA00022741"/>
    </source>
</evidence>
<evidence type="ECO:0000313" key="14">
    <source>
        <dbReference type="EMBL" id="NEG69254.1"/>
    </source>
</evidence>
<dbReference type="GO" id="GO:0005829">
    <property type="term" value="C:cytosol"/>
    <property type="evidence" value="ECO:0007669"/>
    <property type="project" value="TreeGrafter"/>
</dbReference>
<evidence type="ECO:0000256" key="8">
    <source>
        <dbReference type="ARBA" id="ARBA00022962"/>
    </source>
</evidence>
<feature type="region of interest" description="Amidoligase domain" evidence="11">
    <location>
        <begin position="1"/>
        <end position="278"/>
    </location>
</feature>
<dbReference type="RefSeq" id="WP_163226846.1">
    <property type="nucleotide sequence ID" value="NZ_VYSG01000001.1"/>
</dbReference>
<dbReference type="GO" id="GO:0042802">
    <property type="term" value="F:identical protein binding"/>
    <property type="evidence" value="ECO:0007669"/>
    <property type="project" value="TreeGrafter"/>
</dbReference>
<comment type="subunit">
    <text evidence="11">Homotetramer.</text>
</comment>
<feature type="active site" evidence="11">
    <location>
        <position position="525"/>
    </location>
</feature>
<keyword evidence="9 11" id="KW-0665">Pyrimidine biosynthesis</keyword>
<dbReference type="NCBIfam" id="TIGR00337">
    <property type="entry name" value="PyrG"/>
    <property type="match status" value="1"/>
</dbReference>
<comment type="miscellaneous">
    <text evidence="11">CTPSs have evolved a hybrid strategy for distinguishing between UTP and CTP. The overlapping regions of the product feedback inhibitory and substrate sites recognize a common feature in both compounds, the triphosphate moiety. To differentiate isosteric substrate and product pyrimidine rings, an additional pocket far from the expected kinase/ligase catalytic site, specifically recognizes the cytosine and ribose portions of the product inhibitor.</text>
</comment>
<keyword evidence="4 11" id="KW-0479">Metal-binding</keyword>
<feature type="domain" description="CTP synthase N-terminal" evidence="13">
    <location>
        <begin position="15"/>
        <end position="277"/>
    </location>
</feature>
<dbReference type="GO" id="GO:0003883">
    <property type="term" value="F:CTP synthase activity"/>
    <property type="evidence" value="ECO:0007669"/>
    <property type="project" value="UniProtKB-UniRule"/>
</dbReference>
<dbReference type="FunFam" id="3.40.50.880:FF:000002">
    <property type="entry name" value="CTP synthase"/>
    <property type="match status" value="1"/>
</dbReference>
<dbReference type="SUPFAM" id="SSF52540">
    <property type="entry name" value="P-loop containing nucleoside triphosphate hydrolases"/>
    <property type="match status" value="1"/>
</dbReference>
<evidence type="ECO:0000256" key="1">
    <source>
        <dbReference type="ARBA" id="ARBA00005171"/>
    </source>
</evidence>
<feature type="binding site" evidence="11">
    <location>
        <position position="83"/>
    </location>
    <ligand>
        <name>ATP</name>
        <dbReference type="ChEBI" id="CHEBI:30616"/>
    </ligand>
</feature>
<feature type="binding site" evidence="11">
    <location>
        <position position="152"/>
    </location>
    <ligand>
        <name>Mg(2+)</name>
        <dbReference type="ChEBI" id="CHEBI:18420"/>
    </ligand>
</feature>
<dbReference type="GO" id="GO:0097268">
    <property type="term" value="C:cytoophidium"/>
    <property type="evidence" value="ECO:0007669"/>
    <property type="project" value="UniProtKB-ARBA"/>
</dbReference>
<feature type="binding site" evidence="11">
    <location>
        <begin position="159"/>
        <end position="161"/>
    </location>
    <ligand>
        <name>CTP</name>
        <dbReference type="ChEBI" id="CHEBI:37563"/>
        <note>allosteric inhibitor</note>
    </ligand>
</feature>
<dbReference type="NCBIfam" id="NF003792">
    <property type="entry name" value="PRK05380.1"/>
    <property type="match status" value="1"/>
</dbReference>
<feature type="domain" description="Glutamine amidotransferase" evidence="12">
    <location>
        <begin position="313"/>
        <end position="544"/>
    </location>
</feature>
<dbReference type="PANTHER" id="PTHR11550:SF0">
    <property type="entry name" value="CTP SYNTHASE-RELATED"/>
    <property type="match status" value="1"/>
</dbReference>
<comment type="caution">
    <text evidence="11">Lacks conserved residue(s) required for the propagation of feature annotation.</text>
</comment>
<dbReference type="AlphaFoldDB" id="A0A6I5NCQ7"/>
<comment type="pathway">
    <text evidence="1 11">Pyrimidine metabolism; CTP biosynthesis via de novo pathway; CTP from UDP: step 2/2.</text>
</comment>
<dbReference type="EMBL" id="VYSG01000001">
    <property type="protein sequence ID" value="NEG69254.1"/>
    <property type="molecule type" value="Genomic_DNA"/>
</dbReference>
<keyword evidence="3 11" id="KW-0436">Ligase</keyword>
<feature type="binding site" evidence="11">
    <location>
        <position position="25"/>
    </location>
    <ligand>
        <name>CTP</name>
        <dbReference type="ChEBI" id="CHEBI:37563"/>
        <note>allosteric inhibitor</note>
    </ligand>
</feature>
<comment type="catalytic activity">
    <reaction evidence="11">
        <text>L-glutamine + H2O = L-glutamate + NH4(+)</text>
        <dbReference type="Rhea" id="RHEA:15889"/>
        <dbReference type="ChEBI" id="CHEBI:15377"/>
        <dbReference type="ChEBI" id="CHEBI:28938"/>
        <dbReference type="ChEBI" id="CHEBI:29985"/>
        <dbReference type="ChEBI" id="CHEBI:58359"/>
    </reaction>
</comment>
<reference evidence="14 15" key="1">
    <citation type="submission" date="2019-09" db="EMBL/GenBank/DDBJ databases">
        <title>Phylogenetic characterization of a novel taxon of the genus Bifidobacterium: Bifidobacterium choloepi sp. nov.</title>
        <authorList>
            <person name="Modesto M."/>
            <person name="Satti M."/>
        </authorList>
    </citation>
    <scope>NUCLEOTIDE SEQUENCE [LARGE SCALE GENOMIC DNA]</scope>
    <source>
        <strain evidence="14 15">BRDM6</strain>
    </source>
</reference>
<feature type="binding site" evidence="11">
    <location>
        <begin position="199"/>
        <end position="204"/>
    </location>
    <ligand>
        <name>CTP</name>
        <dbReference type="ChEBI" id="CHEBI:37563"/>
        <note>allosteric inhibitor</note>
    </ligand>
</feature>
<feature type="active site" description="Nucleophile; for glutamine hydrolysis" evidence="11">
    <location>
        <position position="393"/>
    </location>
</feature>
<dbReference type="InterPro" id="IPR017926">
    <property type="entry name" value="GATASE"/>
</dbReference>
<comment type="catalytic activity">
    <reaction evidence="10 11">
        <text>UTP + L-glutamine + ATP + H2O = CTP + L-glutamate + ADP + phosphate + 2 H(+)</text>
        <dbReference type="Rhea" id="RHEA:26426"/>
        <dbReference type="ChEBI" id="CHEBI:15377"/>
        <dbReference type="ChEBI" id="CHEBI:15378"/>
        <dbReference type="ChEBI" id="CHEBI:29985"/>
        <dbReference type="ChEBI" id="CHEBI:30616"/>
        <dbReference type="ChEBI" id="CHEBI:37563"/>
        <dbReference type="ChEBI" id="CHEBI:43474"/>
        <dbReference type="ChEBI" id="CHEBI:46398"/>
        <dbReference type="ChEBI" id="CHEBI:58359"/>
        <dbReference type="ChEBI" id="CHEBI:456216"/>
        <dbReference type="EC" id="6.3.4.2"/>
    </reaction>
</comment>
<dbReference type="GO" id="GO:0044210">
    <property type="term" value="P:'de novo' CTP biosynthetic process"/>
    <property type="evidence" value="ECO:0007669"/>
    <property type="project" value="UniProtKB-UniRule"/>
</dbReference>
<proteinExistence type="inferred from homology"/>
<evidence type="ECO:0000256" key="3">
    <source>
        <dbReference type="ARBA" id="ARBA00022598"/>
    </source>
</evidence>
<feature type="binding site" evidence="11">
    <location>
        <position position="235"/>
    </location>
    <ligand>
        <name>UTP</name>
        <dbReference type="ChEBI" id="CHEBI:46398"/>
    </ligand>
</feature>
<evidence type="ECO:0000313" key="15">
    <source>
        <dbReference type="Proteomes" id="UP000469292"/>
    </source>
</evidence>
<feature type="binding site" evidence="11">
    <location>
        <position position="253"/>
    </location>
    <ligand>
        <name>ATP</name>
        <dbReference type="ChEBI" id="CHEBI:30616"/>
    </ligand>
</feature>
<keyword evidence="7 11" id="KW-0460">Magnesium</keyword>
<feature type="binding site" evidence="11">
    <location>
        <begin position="26"/>
        <end position="31"/>
    </location>
    <ligand>
        <name>ATP</name>
        <dbReference type="ChEBI" id="CHEBI:30616"/>
    </ligand>
</feature>
<dbReference type="InterPro" id="IPR033828">
    <property type="entry name" value="GATase1_CTP_Synthase"/>
</dbReference>
<keyword evidence="8 11" id="KW-0315">Glutamine amidotransferase</keyword>
<dbReference type="GO" id="GO:0046872">
    <property type="term" value="F:metal ion binding"/>
    <property type="evidence" value="ECO:0007669"/>
    <property type="project" value="UniProtKB-KW"/>
</dbReference>
<protein>
    <recommendedName>
        <fullName evidence="11">CTP synthase</fullName>
        <ecNumber evidence="11">6.3.4.2</ecNumber>
    </recommendedName>
    <alternativeName>
        <fullName evidence="11">Cytidine 5'-triphosphate synthase</fullName>
    </alternativeName>
    <alternativeName>
        <fullName evidence="11">Cytidine triphosphate synthetase</fullName>
        <shortName evidence="11">CTP synthetase</shortName>
        <shortName evidence="11">CTPS</shortName>
    </alternativeName>
    <alternativeName>
        <fullName evidence="11">UTP--ammonia ligase</fullName>
    </alternativeName>
</protein>